<gene>
    <name evidence="2" type="ORF">BC739_004716</name>
</gene>
<evidence type="ECO:0000259" key="1">
    <source>
        <dbReference type="Pfam" id="PF12146"/>
    </source>
</evidence>
<accession>A0ABR6BLD4</accession>
<proteinExistence type="predicted"/>
<feature type="domain" description="Serine aminopeptidase S33" evidence="1">
    <location>
        <begin position="33"/>
        <end position="206"/>
    </location>
</feature>
<name>A0ABR6BLD4_9PSEU</name>
<dbReference type="Proteomes" id="UP000517916">
    <property type="component" value="Unassembled WGS sequence"/>
</dbReference>
<evidence type="ECO:0000313" key="2">
    <source>
        <dbReference type="EMBL" id="MBA8927510.1"/>
    </source>
</evidence>
<dbReference type="Pfam" id="PF12146">
    <property type="entry name" value="Hydrolase_4"/>
    <property type="match status" value="1"/>
</dbReference>
<dbReference type="PANTHER" id="PTHR11614">
    <property type="entry name" value="PHOSPHOLIPASE-RELATED"/>
    <property type="match status" value="1"/>
</dbReference>
<dbReference type="Gene3D" id="3.40.50.1820">
    <property type="entry name" value="alpha/beta hydrolase"/>
    <property type="match status" value="1"/>
</dbReference>
<protein>
    <submittedName>
        <fullName evidence="2">Pimeloyl-ACP methyl ester carboxylesterase</fullName>
    </submittedName>
</protein>
<dbReference type="InterPro" id="IPR051044">
    <property type="entry name" value="MAG_DAG_Lipase"/>
</dbReference>
<reference evidence="2 3" key="1">
    <citation type="submission" date="2020-08" db="EMBL/GenBank/DDBJ databases">
        <title>Genomic Encyclopedia of Archaeal and Bacterial Type Strains, Phase II (KMG-II): from individual species to whole genera.</title>
        <authorList>
            <person name="Goeker M."/>
        </authorList>
    </citation>
    <scope>NUCLEOTIDE SEQUENCE [LARGE SCALE GENOMIC DNA]</scope>
    <source>
        <strain evidence="2 3">DSM 43850</strain>
    </source>
</reference>
<keyword evidence="3" id="KW-1185">Reference proteome</keyword>
<comment type="caution">
    <text evidence="2">The sequence shown here is derived from an EMBL/GenBank/DDBJ whole genome shotgun (WGS) entry which is preliminary data.</text>
</comment>
<dbReference type="RefSeq" id="WP_042220295.1">
    <property type="nucleotide sequence ID" value="NZ_BAAABQ010000056.1"/>
</dbReference>
<dbReference type="InterPro" id="IPR022742">
    <property type="entry name" value="Hydrolase_4"/>
</dbReference>
<organism evidence="2 3">
    <name type="scientific">Kutzneria viridogrisea</name>
    <dbReference type="NCBI Taxonomy" id="47990"/>
    <lineage>
        <taxon>Bacteria</taxon>
        <taxon>Bacillati</taxon>
        <taxon>Actinomycetota</taxon>
        <taxon>Actinomycetes</taxon>
        <taxon>Pseudonocardiales</taxon>
        <taxon>Pseudonocardiaceae</taxon>
        <taxon>Kutzneria</taxon>
    </lineage>
</organism>
<dbReference type="SUPFAM" id="SSF53474">
    <property type="entry name" value="alpha/beta-Hydrolases"/>
    <property type="match status" value="1"/>
</dbReference>
<evidence type="ECO:0000313" key="3">
    <source>
        <dbReference type="Proteomes" id="UP000517916"/>
    </source>
</evidence>
<dbReference type="EMBL" id="JACJID010000003">
    <property type="protein sequence ID" value="MBA8927510.1"/>
    <property type="molecule type" value="Genomic_DNA"/>
</dbReference>
<sequence>MLATQDVHSVAELAAGDGTPLALHSWTAADPADVRGVLFYVHGIQSHAGWLFETGPELARRGVATYALDRRGSGLSGGGRGDLPTAEVVVQDYLRGLAAARELAQGLPLTVLGQSFGASVVAALAAGTDPGADAIVYCTPALGQQRARHKPDDLVRLRQSLGGQRSPIALEDEDYTSESRYLEFMANDRLMLRQVTERTRAAMVGLEDLYTGRRAPGGAQVHFVRTELDPIIDLTVAEKVLIDLHETFTATTFPIRQHYVEFSSVRRDYWDWLAEVVLRTDRARRVRTP</sequence>
<dbReference type="InterPro" id="IPR029058">
    <property type="entry name" value="AB_hydrolase_fold"/>
</dbReference>